<evidence type="ECO:0000256" key="1">
    <source>
        <dbReference type="SAM" id="Coils"/>
    </source>
</evidence>
<evidence type="ECO:0000313" key="4">
    <source>
        <dbReference type="EMBL" id="GAA5519984.1"/>
    </source>
</evidence>
<dbReference type="EMBL" id="BAABRR010000016">
    <property type="protein sequence ID" value="GAA5519984.1"/>
    <property type="molecule type" value="Genomic_DNA"/>
</dbReference>
<feature type="coiled-coil region" evidence="1">
    <location>
        <begin position="32"/>
        <end position="99"/>
    </location>
</feature>
<keyword evidence="5" id="KW-1185">Reference proteome</keyword>
<organism evidence="4 5">
    <name type="scientific">Demequina sediminis</name>
    <dbReference type="NCBI Taxonomy" id="1930058"/>
    <lineage>
        <taxon>Bacteria</taxon>
        <taxon>Bacillati</taxon>
        <taxon>Actinomycetota</taxon>
        <taxon>Actinomycetes</taxon>
        <taxon>Micrococcales</taxon>
        <taxon>Demequinaceae</taxon>
        <taxon>Demequina</taxon>
    </lineage>
</organism>
<proteinExistence type="predicted"/>
<dbReference type="RefSeq" id="WP_286215149.1">
    <property type="nucleotide sequence ID" value="NZ_AP027736.1"/>
</dbReference>
<evidence type="ECO:0000256" key="2">
    <source>
        <dbReference type="SAM" id="SignalP"/>
    </source>
</evidence>
<evidence type="ECO:0000313" key="5">
    <source>
        <dbReference type="Proteomes" id="UP001426770"/>
    </source>
</evidence>
<comment type="caution">
    <text evidence="4">The sequence shown here is derived from an EMBL/GenBank/DDBJ whole genome shotgun (WGS) entry which is preliminary data.</text>
</comment>
<name>A0ABP9WJG4_9MICO</name>
<gene>
    <name evidence="4" type="ORF">Lsed01_02445</name>
</gene>
<protein>
    <recommendedName>
        <fullName evidence="3">DUF7507 domain-containing protein</fullName>
    </recommendedName>
</protein>
<accession>A0ABP9WJG4</accession>
<dbReference type="Proteomes" id="UP001426770">
    <property type="component" value="Unassembled WGS sequence"/>
</dbReference>
<keyword evidence="1" id="KW-0175">Coiled coil</keyword>
<feature type="chain" id="PRO_5047164123" description="DUF7507 domain-containing protein" evidence="2">
    <location>
        <begin position="26"/>
        <end position="457"/>
    </location>
</feature>
<dbReference type="InterPro" id="IPR055354">
    <property type="entry name" value="DUF7507"/>
</dbReference>
<feature type="domain" description="DUF7507" evidence="3">
    <location>
        <begin position="288"/>
        <end position="368"/>
    </location>
</feature>
<keyword evidence="2" id="KW-0732">Signal</keyword>
<reference evidence="4 5" key="1">
    <citation type="submission" date="2024-02" db="EMBL/GenBank/DDBJ databases">
        <title>Lysinimicrobium sediminis NBRC 112286.</title>
        <authorList>
            <person name="Ichikawa N."/>
            <person name="Katano-Makiyama Y."/>
            <person name="Hidaka K."/>
        </authorList>
    </citation>
    <scope>NUCLEOTIDE SEQUENCE [LARGE SCALE GENOMIC DNA]</scope>
    <source>
        <strain evidence="4 5">NBRC 112286</strain>
    </source>
</reference>
<evidence type="ECO:0000259" key="3">
    <source>
        <dbReference type="Pfam" id="PF24346"/>
    </source>
</evidence>
<dbReference type="Pfam" id="PF24346">
    <property type="entry name" value="DUF7507"/>
    <property type="match status" value="1"/>
</dbReference>
<sequence length="457" mass="46167">MLARITSAVAASLVAATLVATPAGAVPRPSLLDEAQALAAEARTAVDAVNAAYVARDVDVLLARAAEVDAADAALEDLLAQAQAAVADADAAADNARDVVEAAEVDVDQYALLDAEVVAAQTEYDDAVAALAAIDVTIASLGAQLAATPATIAGPPMCFPDAVVGTICLPGMSMPNPTYTSLQIQVGTAQANRVSAQATLTTASDTLGDAIAARDVYAGAADALAVAIVTRDSVVIVAAAAADERDEITNLHHEVHWLAGEVADRRLDAADLVAFEESAGWTFGEPSEASAGDTVRLEFSLVNTAAFQLFDATVAVVEPAGLDATCDITDGTIAAGEAVSCTVDYTVTSADAARGSVDITVELTGFLPIGPGNPRAAAVANGTEVTVAQTFSFDVAAAAVVDEEEDVVTDTAPVRDRDATVADELSDTGAESLPLLVVSASLIAAGALLVSRRRARA</sequence>
<feature type="signal peptide" evidence="2">
    <location>
        <begin position="1"/>
        <end position="25"/>
    </location>
</feature>